<dbReference type="GO" id="GO:0022857">
    <property type="term" value="F:transmembrane transporter activity"/>
    <property type="evidence" value="ECO:0007669"/>
    <property type="project" value="InterPro"/>
</dbReference>
<name>A0A0F9VXW9_9ZZZZ</name>
<dbReference type="AlphaFoldDB" id="A0A0F9VXW9"/>
<keyword evidence="1" id="KW-0472">Membrane</keyword>
<dbReference type="CDD" id="cd17355">
    <property type="entry name" value="MFS_YcxA_like"/>
    <property type="match status" value="1"/>
</dbReference>
<protein>
    <recommendedName>
        <fullName evidence="2">Major facilitator superfamily (MFS) profile domain-containing protein</fullName>
    </recommendedName>
</protein>
<feature type="transmembrane region" description="Helical" evidence="1">
    <location>
        <begin position="21"/>
        <end position="41"/>
    </location>
</feature>
<feature type="transmembrane region" description="Helical" evidence="1">
    <location>
        <begin position="235"/>
        <end position="259"/>
    </location>
</feature>
<gene>
    <name evidence="3" type="ORF">LCGC14_0033730</name>
</gene>
<dbReference type="InterPro" id="IPR020846">
    <property type="entry name" value="MFS_dom"/>
</dbReference>
<feature type="transmembrane region" description="Helical" evidence="1">
    <location>
        <begin position="298"/>
        <end position="317"/>
    </location>
</feature>
<feature type="transmembrane region" description="Helical" evidence="1">
    <location>
        <begin position="271"/>
        <end position="291"/>
    </location>
</feature>
<dbReference type="InterPro" id="IPR036259">
    <property type="entry name" value="MFS_trans_sf"/>
</dbReference>
<comment type="caution">
    <text evidence="3">The sequence shown here is derived from an EMBL/GenBank/DDBJ whole genome shotgun (WGS) entry which is preliminary data.</text>
</comment>
<sequence length="425" mass="45657">MNSSSNSAAIDTTEFRTSWRILILAMLGIGISINSSLLYGFGTLVVPLEEAFGWSRSALQIAITFLFVGAVIALQVVGWLNLRYGLRKVTTVSMSVTVLGYLAATQIGGSIWTLYLIFVLIPILSIGCLAVSWTQLLNLWFEKNRGLALAIGLSGTGLAAATIPPLLSWGISTWDWRAAFIILALINLVLLLPLTICWFSVPKPKDHKSEADQQAALRSVTGMTFKEGFTSKKFWICNIALALVISVVIGMVTNTIPILRDLGLSAEEAGLVFSGFGLSLVFGRVLVGYLLDRVWPPGISALSLAMPAFGCMILLSGTTDFTMLLLAAISIGFGAGAELDIAAFLIAKYFGLKEYGRLFGFHIGLLTATSAAAPLLFAAFLSQTGTYNLMLIYCLVCSIIGPLMLLTLGRPPSFEQTYAPKPAMT</sequence>
<dbReference type="Pfam" id="PF07690">
    <property type="entry name" value="MFS_1"/>
    <property type="match status" value="1"/>
</dbReference>
<feature type="domain" description="Major facilitator superfamily (MFS) profile" evidence="2">
    <location>
        <begin position="20"/>
        <end position="413"/>
    </location>
</feature>
<feature type="transmembrane region" description="Helical" evidence="1">
    <location>
        <begin position="323"/>
        <end position="347"/>
    </location>
</feature>
<feature type="transmembrane region" description="Helical" evidence="1">
    <location>
        <begin position="114"/>
        <end position="134"/>
    </location>
</feature>
<accession>A0A0F9VXW9</accession>
<keyword evidence="1" id="KW-1133">Transmembrane helix</keyword>
<dbReference type="PROSITE" id="PS50850">
    <property type="entry name" value="MFS"/>
    <property type="match status" value="1"/>
</dbReference>
<dbReference type="SUPFAM" id="SSF103473">
    <property type="entry name" value="MFS general substrate transporter"/>
    <property type="match status" value="1"/>
</dbReference>
<dbReference type="InterPro" id="IPR011701">
    <property type="entry name" value="MFS"/>
</dbReference>
<feature type="transmembrane region" description="Helical" evidence="1">
    <location>
        <begin position="89"/>
        <end position="108"/>
    </location>
</feature>
<dbReference type="InterPro" id="IPR050327">
    <property type="entry name" value="Proton-linked_MCT"/>
</dbReference>
<evidence type="ECO:0000313" key="3">
    <source>
        <dbReference type="EMBL" id="KKO09871.1"/>
    </source>
</evidence>
<dbReference type="EMBL" id="LAZR01000006">
    <property type="protein sequence ID" value="KKO09871.1"/>
    <property type="molecule type" value="Genomic_DNA"/>
</dbReference>
<dbReference type="Gene3D" id="1.20.1250.20">
    <property type="entry name" value="MFS general substrate transporter like domains"/>
    <property type="match status" value="2"/>
</dbReference>
<organism evidence="3">
    <name type="scientific">marine sediment metagenome</name>
    <dbReference type="NCBI Taxonomy" id="412755"/>
    <lineage>
        <taxon>unclassified sequences</taxon>
        <taxon>metagenomes</taxon>
        <taxon>ecological metagenomes</taxon>
    </lineage>
</organism>
<evidence type="ECO:0000259" key="2">
    <source>
        <dbReference type="PROSITE" id="PS50850"/>
    </source>
</evidence>
<feature type="transmembrane region" description="Helical" evidence="1">
    <location>
        <begin position="146"/>
        <end position="167"/>
    </location>
</feature>
<feature type="transmembrane region" description="Helical" evidence="1">
    <location>
        <begin position="387"/>
        <end position="408"/>
    </location>
</feature>
<feature type="transmembrane region" description="Helical" evidence="1">
    <location>
        <begin position="179"/>
        <end position="201"/>
    </location>
</feature>
<feature type="transmembrane region" description="Helical" evidence="1">
    <location>
        <begin position="61"/>
        <end position="82"/>
    </location>
</feature>
<reference evidence="3" key="1">
    <citation type="journal article" date="2015" name="Nature">
        <title>Complex archaea that bridge the gap between prokaryotes and eukaryotes.</title>
        <authorList>
            <person name="Spang A."/>
            <person name="Saw J.H."/>
            <person name="Jorgensen S.L."/>
            <person name="Zaremba-Niedzwiedzka K."/>
            <person name="Martijn J."/>
            <person name="Lind A.E."/>
            <person name="van Eijk R."/>
            <person name="Schleper C."/>
            <person name="Guy L."/>
            <person name="Ettema T.J."/>
        </authorList>
    </citation>
    <scope>NUCLEOTIDE SEQUENCE</scope>
</reference>
<dbReference type="PANTHER" id="PTHR11360">
    <property type="entry name" value="MONOCARBOXYLATE TRANSPORTER"/>
    <property type="match status" value="1"/>
</dbReference>
<proteinExistence type="predicted"/>
<keyword evidence="1" id="KW-0812">Transmembrane</keyword>
<dbReference type="PANTHER" id="PTHR11360:SF290">
    <property type="entry name" value="MONOCARBOXYLATE MFS PERMEASE"/>
    <property type="match status" value="1"/>
</dbReference>
<evidence type="ECO:0000256" key="1">
    <source>
        <dbReference type="SAM" id="Phobius"/>
    </source>
</evidence>
<feature type="transmembrane region" description="Helical" evidence="1">
    <location>
        <begin position="359"/>
        <end position="381"/>
    </location>
</feature>